<evidence type="ECO:0000256" key="4">
    <source>
        <dbReference type="ARBA" id="ARBA00022547"/>
    </source>
</evidence>
<comment type="subcellular location">
    <subcellularLocation>
        <location evidence="11">Cell membrane</location>
        <topology evidence="11">Multi-pass membrane protein</topology>
    </subcellularLocation>
    <subcellularLocation>
        <location evidence="1">Membrane</location>
        <topology evidence="1">Multi-pass membrane protein</topology>
    </subcellularLocation>
</comment>
<evidence type="ECO:0000313" key="13">
    <source>
        <dbReference type="Proteomes" id="UP000176864"/>
    </source>
</evidence>
<keyword evidence="9 11" id="KW-0472">Membrane</keyword>
<comment type="function">
    <text evidence="11">Key component of the proton channel; it plays a direct role in the translocation of protons across the membrane.</text>
</comment>
<dbReference type="Pfam" id="PF00119">
    <property type="entry name" value="ATP-synt_A"/>
    <property type="match status" value="1"/>
</dbReference>
<dbReference type="Gene3D" id="1.20.120.220">
    <property type="entry name" value="ATP synthase, F0 complex, subunit A"/>
    <property type="match status" value="1"/>
</dbReference>
<dbReference type="InterPro" id="IPR035908">
    <property type="entry name" value="F0_ATP_A_sf"/>
</dbReference>
<comment type="similarity">
    <text evidence="2 11">Belongs to the ATPase A chain family.</text>
</comment>
<keyword evidence="8 11" id="KW-0406">Ion transport</keyword>
<evidence type="ECO:0000256" key="1">
    <source>
        <dbReference type="ARBA" id="ARBA00004141"/>
    </source>
</evidence>
<evidence type="ECO:0000256" key="6">
    <source>
        <dbReference type="ARBA" id="ARBA00022781"/>
    </source>
</evidence>
<dbReference type="GO" id="GO:0042777">
    <property type="term" value="P:proton motive force-driven plasma membrane ATP synthesis"/>
    <property type="evidence" value="ECO:0007669"/>
    <property type="project" value="TreeGrafter"/>
</dbReference>
<dbReference type="Proteomes" id="UP000176864">
    <property type="component" value="Unassembled WGS sequence"/>
</dbReference>
<evidence type="ECO:0000313" key="12">
    <source>
        <dbReference type="EMBL" id="OGE79334.1"/>
    </source>
</evidence>
<dbReference type="HAMAP" id="MF_01393">
    <property type="entry name" value="ATP_synth_a_bact"/>
    <property type="match status" value="1"/>
</dbReference>
<feature type="transmembrane region" description="Helical" evidence="11">
    <location>
        <begin position="175"/>
        <end position="193"/>
    </location>
</feature>
<reference evidence="12 13" key="1">
    <citation type="journal article" date="2016" name="Nat. Commun.">
        <title>Thousands of microbial genomes shed light on interconnected biogeochemical processes in an aquifer system.</title>
        <authorList>
            <person name="Anantharaman K."/>
            <person name="Brown C.T."/>
            <person name="Hug L.A."/>
            <person name="Sharon I."/>
            <person name="Castelle C.J."/>
            <person name="Probst A.J."/>
            <person name="Thomas B.C."/>
            <person name="Singh A."/>
            <person name="Wilkins M.J."/>
            <person name="Karaoz U."/>
            <person name="Brodie E.L."/>
            <person name="Williams K.H."/>
            <person name="Hubbard S.S."/>
            <person name="Banfield J.F."/>
        </authorList>
    </citation>
    <scope>NUCLEOTIDE SEQUENCE [LARGE SCALE GENOMIC DNA]</scope>
</reference>
<evidence type="ECO:0000256" key="10">
    <source>
        <dbReference type="ARBA" id="ARBA00023310"/>
    </source>
</evidence>
<dbReference type="PANTHER" id="PTHR42823:SF3">
    <property type="entry name" value="ATP SYNTHASE SUBUNIT A, CHLOROPLASTIC"/>
    <property type="match status" value="1"/>
</dbReference>
<evidence type="ECO:0000256" key="7">
    <source>
        <dbReference type="ARBA" id="ARBA00022989"/>
    </source>
</evidence>
<dbReference type="PANTHER" id="PTHR42823">
    <property type="entry name" value="ATP SYNTHASE SUBUNIT A, CHLOROPLASTIC"/>
    <property type="match status" value="1"/>
</dbReference>
<keyword evidence="11" id="KW-1003">Cell membrane</keyword>
<name>A0A1F5NP81_9BACT</name>
<keyword evidence="3 11" id="KW-0813">Transport</keyword>
<dbReference type="EMBL" id="MFEK01000006">
    <property type="protein sequence ID" value="OGE79334.1"/>
    <property type="molecule type" value="Genomic_DNA"/>
</dbReference>
<comment type="caution">
    <text evidence="12">The sequence shown here is derived from an EMBL/GenBank/DDBJ whole genome shotgun (WGS) entry which is preliminary data.</text>
</comment>
<keyword evidence="10 11" id="KW-0066">ATP synthesis</keyword>
<dbReference type="AlphaFoldDB" id="A0A1F5NP81"/>
<accession>A0A1F5NP81</accession>
<dbReference type="STRING" id="1817824.A2751_05090"/>
<dbReference type="PROSITE" id="PS00449">
    <property type="entry name" value="ATPASE_A"/>
    <property type="match status" value="1"/>
</dbReference>
<dbReference type="SUPFAM" id="SSF81336">
    <property type="entry name" value="F1F0 ATP synthase subunit A"/>
    <property type="match status" value="1"/>
</dbReference>
<evidence type="ECO:0000256" key="9">
    <source>
        <dbReference type="ARBA" id="ARBA00023136"/>
    </source>
</evidence>
<dbReference type="InterPro" id="IPR045082">
    <property type="entry name" value="ATP_syn_F0_a_bact/chloroplast"/>
</dbReference>
<dbReference type="GO" id="GO:0045259">
    <property type="term" value="C:proton-transporting ATP synthase complex"/>
    <property type="evidence" value="ECO:0007669"/>
    <property type="project" value="UniProtKB-KW"/>
</dbReference>
<evidence type="ECO:0000256" key="5">
    <source>
        <dbReference type="ARBA" id="ARBA00022692"/>
    </source>
</evidence>
<keyword evidence="5 11" id="KW-0812">Transmembrane</keyword>
<proteinExistence type="inferred from homology"/>
<gene>
    <name evidence="11" type="primary">atpB</name>
    <name evidence="12" type="ORF">A2751_05090</name>
</gene>
<evidence type="ECO:0000256" key="3">
    <source>
        <dbReference type="ARBA" id="ARBA00022448"/>
    </source>
</evidence>
<feature type="transmembrane region" description="Helical" evidence="11">
    <location>
        <begin position="131"/>
        <end position="154"/>
    </location>
</feature>
<evidence type="ECO:0000256" key="2">
    <source>
        <dbReference type="ARBA" id="ARBA00006810"/>
    </source>
</evidence>
<organism evidence="12 13">
    <name type="scientific">Candidatus Doudnabacteria bacterium RIFCSPHIGHO2_01_FULL_46_14</name>
    <dbReference type="NCBI Taxonomy" id="1817824"/>
    <lineage>
        <taxon>Bacteria</taxon>
        <taxon>Candidatus Doudnaibacteriota</taxon>
    </lineage>
</organism>
<feature type="transmembrane region" description="Helical" evidence="11">
    <location>
        <begin position="77"/>
        <end position="97"/>
    </location>
</feature>
<evidence type="ECO:0000256" key="8">
    <source>
        <dbReference type="ARBA" id="ARBA00023065"/>
    </source>
</evidence>
<keyword evidence="4 11" id="KW-0138">CF(0)</keyword>
<dbReference type="InterPro" id="IPR000568">
    <property type="entry name" value="ATP_synth_F0_asu"/>
</dbReference>
<keyword evidence="7 11" id="KW-1133">Transmembrane helix</keyword>
<keyword evidence="6 11" id="KW-0375">Hydrogen ion transport</keyword>
<protein>
    <recommendedName>
        <fullName evidence="11">ATP synthase subunit a</fullName>
    </recommendedName>
    <alternativeName>
        <fullName evidence="11">ATP synthase F0 sector subunit a</fullName>
    </alternativeName>
    <alternativeName>
        <fullName evidence="11">F-ATPase subunit 6</fullName>
    </alternativeName>
</protein>
<dbReference type="InterPro" id="IPR023011">
    <property type="entry name" value="ATP_synth_F0_asu_AS"/>
</dbReference>
<feature type="transmembrane region" description="Helical" evidence="11">
    <location>
        <begin position="20"/>
        <end position="41"/>
    </location>
</feature>
<feature type="transmembrane region" description="Helical" evidence="11">
    <location>
        <begin position="205"/>
        <end position="229"/>
    </location>
</feature>
<dbReference type="CDD" id="cd00310">
    <property type="entry name" value="ATP-synt_Fo_a_6"/>
    <property type="match status" value="1"/>
</dbReference>
<dbReference type="PRINTS" id="PR00123">
    <property type="entry name" value="ATPASEA"/>
</dbReference>
<dbReference type="GO" id="GO:0005886">
    <property type="term" value="C:plasma membrane"/>
    <property type="evidence" value="ECO:0007669"/>
    <property type="project" value="UniProtKB-SubCell"/>
</dbReference>
<feature type="transmembrane region" description="Helical" evidence="11">
    <location>
        <begin position="236"/>
        <end position="259"/>
    </location>
</feature>
<sequence>MLAIPPLAAEPIFNIGSFPVFNTFINSSIVLVLFMIVGVVLRKKTAEIPDKIQNFAESILEVILGYMDQVTRDRRKSLLFLPIVGTLFLFILISNWIGLLPGIGSIGRHLIMHGEVQLVPLFRPANTDLNMTLAMAVLTIVMTHVFGIIAVGFFRYANKFIKLGDIWKSFRKGGMSIMVAVIEFFVGIIEIFSEIAKMVSLSLRLFGNVFAGEVLLTVIGGLIAFFVPLPFMFLEILVGLIQAIVFSMLVLVSFTMATAEMHEAH</sequence>
<dbReference type="GO" id="GO:0046933">
    <property type="term" value="F:proton-transporting ATP synthase activity, rotational mechanism"/>
    <property type="evidence" value="ECO:0007669"/>
    <property type="project" value="UniProtKB-UniRule"/>
</dbReference>
<evidence type="ECO:0000256" key="11">
    <source>
        <dbReference type="HAMAP-Rule" id="MF_01393"/>
    </source>
</evidence>